<evidence type="ECO:0000313" key="3">
    <source>
        <dbReference type="Proteomes" id="UP000286287"/>
    </source>
</evidence>
<proteinExistence type="predicted"/>
<dbReference type="EMBL" id="QYUJ01000014">
    <property type="protein sequence ID" value="RJF71436.1"/>
    <property type="molecule type" value="Genomic_DNA"/>
</dbReference>
<dbReference type="Proteomes" id="UP000286287">
    <property type="component" value="Unassembled WGS sequence"/>
</dbReference>
<organism evidence="2 3">
    <name type="scientific">Deinococcus cavernae</name>
    <dbReference type="NCBI Taxonomy" id="2320857"/>
    <lineage>
        <taxon>Bacteria</taxon>
        <taxon>Thermotogati</taxon>
        <taxon>Deinococcota</taxon>
        <taxon>Deinococci</taxon>
        <taxon>Deinococcales</taxon>
        <taxon>Deinococcaceae</taxon>
        <taxon>Deinococcus</taxon>
    </lineage>
</organism>
<sequence>MLAWPGALTFLSVLAVLLGAQPHQPEPQPRLTAAPVAPALPEWRPLPQPNAPVPLLTGTAAEPFRLPSLPGEFLALAGVWDFVAPPLELSWWGRWQTDGG</sequence>
<accession>A0A418V5P7</accession>
<dbReference type="AlphaFoldDB" id="A0A418V5P7"/>
<keyword evidence="3" id="KW-1185">Reference proteome</keyword>
<comment type="caution">
    <text evidence="2">The sequence shown here is derived from an EMBL/GenBank/DDBJ whole genome shotgun (WGS) entry which is preliminary data.</text>
</comment>
<gene>
    <name evidence="2" type="ORF">D3875_07480</name>
</gene>
<evidence type="ECO:0000313" key="2">
    <source>
        <dbReference type="EMBL" id="RJF71436.1"/>
    </source>
</evidence>
<evidence type="ECO:0000256" key="1">
    <source>
        <dbReference type="SAM" id="SignalP"/>
    </source>
</evidence>
<name>A0A418V5P7_9DEIO</name>
<feature type="chain" id="PRO_5019474473" evidence="1">
    <location>
        <begin position="21"/>
        <end position="100"/>
    </location>
</feature>
<reference evidence="2 3" key="1">
    <citation type="submission" date="2018-09" db="EMBL/GenBank/DDBJ databases">
        <authorList>
            <person name="Zhu H."/>
        </authorList>
    </citation>
    <scope>NUCLEOTIDE SEQUENCE [LARGE SCALE GENOMIC DNA]</scope>
    <source>
        <strain evidence="2 3">K2S05-167</strain>
    </source>
</reference>
<protein>
    <submittedName>
        <fullName evidence="2">Uncharacterized protein</fullName>
    </submittedName>
</protein>
<feature type="signal peptide" evidence="1">
    <location>
        <begin position="1"/>
        <end position="20"/>
    </location>
</feature>
<keyword evidence="1" id="KW-0732">Signal</keyword>